<gene>
    <name evidence="10" type="primary">lolE</name>
    <name evidence="10" type="ORF">BWY41_00838</name>
</gene>
<keyword evidence="10" id="KW-0449">Lipoprotein</keyword>
<dbReference type="PANTHER" id="PTHR30489:SF0">
    <property type="entry name" value="LIPOPROTEIN-RELEASING SYSTEM TRANSMEMBRANE PROTEIN LOLE"/>
    <property type="match status" value="1"/>
</dbReference>
<keyword evidence="6 7" id="KW-0472">Membrane</keyword>
<evidence type="ECO:0000256" key="2">
    <source>
        <dbReference type="ARBA" id="ARBA00005236"/>
    </source>
</evidence>
<comment type="caution">
    <text evidence="10">The sequence shown here is derived from an EMBL/GenBank/DDBJ whole genome shotgun (WGS) entry which is preliminary data.</text>
</comment>
<feature type="domain" description="ABC3 transporter permease C-terminal" evidence="8">
    <location>
        <begin position="281"/>
        <end position="397"/>
    </location>
</feature>
<name>A0A1V5SYJ8_9BACT</name>
<sequence>MFSFESMIAWRFLKESRLQTILILLGIIIGVSVQIFLSSLISGLQRNLIEQTVGDSPHILLKAQENSPQSILQKGNQSLVIPIITAAKKDAYILSYQPLLKKLDTFPNLKIVSPLVEGSGFITKAEVSRPVVVKGIFLDRADGIYKIIQRVNNGKAVLGGTGVLIGRGLAEDLKIETGSIIEIRTSEGNSGAFAVNGIFDFENAAINSSWIFMDIFRSQALFDLNGAISRIEMQIDQVFQSENIAQKIKKDNPDFLIETWQSNNRQLLSALQSQSASSYMIQFFVLLAVTLGIASVLAIAAVQKSREIGILKAMGTRTNSASRIFLIQGAVLGLSGSILGSLVGVGLIKMFQIASQSGGALSFSIQVEFRTAISLIVISTIASIGAALFPARKAASLVPIEVIRNG</sequence>
<dbReference type="GO" id="GO:0098797">
    <property type="term" value="C:plasma membrane protein complex"/>
    <property type="evidence" value="ECO:0007669"/>
    <property type="project" value="TreeGrafter"/>
</dbReference>
<dbReference type="PANTHER" id="PTHR30489">
    <property type="entry name" value="LIPOPROTEIN-RELEASING SYSTEM TRANSMEMBRANE PROTEIN LOLE"/>
    <property type="match status" value="1"/>
</dbReference>
<evidence type="ECO:0000259" key="8">
    <source>
        <dbReference type="Pfam" id="PF02687"/>
    </source>
</evidence>
<evidence type="ECO:0000256" key="1">
    <source>
        <dbReference type="ARBA" id="ARBA00004651"/>
    </source>
</evidence>
<evidence type="ECO:0000259" key="9">
    <source>
        <dbReference type="Pfam" id="PF12704"/>
    </source>
</evidence>
<dbReference type="InterPro" id="IPR051447">
    <property type="entry name" value="Lipoprotein-release_system"/>
</dbReference>
<dbReference type="InterPro" id="IPR003838">
    <property type="entry name" value="ABC3_permease_C"/>
</dbReference>
<protein>
    <submittedName>
        <fullName evidence="10">Lipoprotein-releasing system transmembrane protein LolE</fullName>
    </submittedName>
</protein>
<feature type="transmembrane region" description="Helical" evidence="7">
    <location>
        <begin position="371"/>
        <end position="389"/>
    </location>
</feature>
<comment type="similarity">
    <text evidence="2">Belongs to the ABC-4 integral membrane protein family. LolC/E subfamily.</text>
</comment>
<dbReference type="Proteomes" id="UP000485569">
    <property type="component" value="Unassembled WGS sequence"/>
</dbReference>
<evidence type="ECO:0000313" key="10">
    <source>
        <dbReference type="EMBL" id="OQA59548.1"/>
    </source>
</evidence>
<feature type="transmembrane region" description="Helical" evidence="7">
    <location>
        <begin position="279"/>
        <end position="303"/>
    </location>
</feature>
<keyword evidence="5 7" id="KW-1133">Transmembrane helix</keyword>
<feature type="transmembrane region" description="Helical" evidence="7">
    <location>
        <begin position="324"/>
        <end position="351"/>
    </location>
</feature>
<dbReference type="EMBL" id="MWBQ01000050">
    <property type="protein sequence ID" value="OQA59548.1"/>
    <property type="molecule type" value="Genomic_DNA"/>
</dbReference>
<dbReference type="Pfam" id="PF12704">
    <property type="entry name" value="MacB_PCD"/>
    <property type="match status" value="1"/>
</dbReference>
<dbReference type="GO" id="GO:0044874">
    <property type="term" value="P:lipoprotein localization to outer membrane"/>
    <property type="evidence" value="ECO:0007669"/>
    <property type="project" value="TreeGrafter"/>
</dbReference>
<accession>A0A1V5SYJ8</accession>
<feature type="transmembrane region" description="Helical" evidence="7">
    <location>
        <begin position="21"/>
        <end position="41"/>
    </location>
</feature>
<keyword evidence="3" id="KW-1003">Cell membrane</keyword>
<feature type="domain" description="MacB-like periplasmic core" evidence="9">
    <location>
        <begin position="20"/>
        <end position="249"/>
    </location>
</feature>
<dbReference type="Pfam" id="PF02687">
    <property type="entry name" value="FtsX"/>
    <property type="match status" value="1"/>
</dbReference>
<evidence type="ECO:0000256" key="4">
    <source>
        <dbReference type="ARBA" id="ARBA00022692"/>
    </source>
</evidence>
<evidence type="ECO:0000256" key="7">
    <source>
        <dbReference type="SAM" id="Phobius"/>
    </source>
</evidence>
<organism evidence="10">
    <name type="scientific">Candidatus Atribacter allofermentans</name>
    <dbReference type="NCBI Taxonomy" id="1852833"/>
    <lineage>
        <taxon>Bacteria</taxon>
        <taxon>Pseudomonadati</taxon>
        <taxon>Atribacterota</taxon>
        <taxon>Atribacteria</taxon>
        <taxon>Atribacterales</taxon>
        <taxon>Atribacteraceae</taxon>
        <taxon>Atribacter</taxon>
    </lineage>
</organism>
<keyword evidence="4 7" id="KW-0812">Transmembrane</keyword>
<evidence type="ECO:0000256" key="3">
    <source>
        <dbReference type="ARBA" id="ARBA00022475"/>
    </source>
</evidence>
<comment type="subcellular location">
    <subcellularLocation>
        <location evidence="1">Cell membrane</location>
        <topology evidence="1">Multi-pass membrane protein</topology>
    </subcellularLocation>
</comment>
<evidence type="ECO:0000256" key="5">
    <source>
        <dbReference type="ARBA" id="ARBA00022989"/>
    </source>
</evidence>
<reference evidence="10" key="1">
    <citation type="submission" date="2017-02" db="EMBL/GenBank/DDBJ databases">
        <title>Delving into the versatile metabolic prowess of the omnipresent phylum Bacteroidetes.</title>
        <authorList>
            <person name="Nobu M.K."/>
            <person name="Mei R."/>
            <person name="Narihiro T."/>
            <person name="Kuroda K."/>
            <person name="Liu W.-T."/>
        </authorList>
    </citation>
    <scope>NUCLEOTIDE SEQUENCE</scope>
    <source>
        <strain evidence="10">ADurb.Bin276</strain>
    </source>
</reference>
<dbReference type="AlphaFoldDB" id="A0A1V5SYJ8"/>
<dbReference type="InterPro" id="IPR025857">
    <property type="entry name" value="MacB_PCD"/>
</dbReference>
<evidence type="ECO:0000256" key="6">
    <source>
        <dbReference type="ARBA" id="ARBA00023136"/>
    </source>
</evidence>
<proteinExistence type="inferred from homology"/>